<dbReference type="InterPro" id="IPR050857">
    <property type="entry name" value="D-2-hydroxyacid_DH"/>
</dbReference>
<dbReference type="InterPro" id="IPR036291">
    <property type="entry name" value="NAD(P)-bd_dom_sf"/>
</dbReference>
<evidence type="ECO:0000256" key="2">
    <source>
        <dbReference type="ARBA" id="ARBA00022605"/>
    </source>
</evidence>
<reference evidence="9" key="1">
    <citation type="submission" date="2016-10" db="EMBL/GenBank/DDBJ databases">
        <authorList>
            <person name="Wegmann U."/>
        </authorList>
    </citation>
    <scope>NUCLEOTIDE SEQUENCE [LARGE SCALE GENOMIC DNA]</scope>
</reference>
<accession>A0A1K1LGU3</accession>
<dbReference type="Proteomes" id="UP000186323">
    <property type="component" value="Chromosome I"/>
</dbReference>
<keyword evidence="2" id="KW-0028">Amino-acid biosynthesis</keyword>
<dbReference type="InterPro" id="IPR029753">
    <property type="entry name" value="D-isomer_DH_CS"/>
</dbReference>
<organism evidence="8 9">
    <name type="scientific">Desulfovibrio piger</name>
    <dbReference type="NCBI Taxonomy" id="901"/>
    <lineage>
        <taxon>Bacteria</taxon>
        <taxon>Pseudomonadati</taxon>
        <taxon>Thermodesulfobacteriota</taxon>
        <taxon>Desulfovibrionia</taxon>
        <taxon>Desulfovibrionales</taxon>
        <taxon>Desulfovibrionaceae</taxon>
        <taxon>Desulfovibrio</taxon>
    </lineage>
</organism>
<dbReference type="FunFam" id="3.40.50.720:FF:000203">
    <property type="entry name" value="D-3-phosphoglycerate dehydrogenase (SerA)"/>
    <property type="match status" value="1"/>
</dbReference>
<dbReference type="CDD" id="cd12172">
    <property type="entry name" value="PGDH_like_2"/>
    <property type="match status" value="1"/>
</dbReference>
<dbReference type="EMBL" id="LT630450">
    <property type="protein sequence ID" value="SFV73933.1"/>
    <property type="molecule type" value="Genomic_DNA"/>
</dbReference>
<evidence type="ECO:0000313" key="9">
    <source>
        <dbReference type="Proteomes" id="UP000186323"/>
    </source>
</evidence>
<evidence type="ECO:0000259" key="7">
    <source>
        <dbReference type="Pfam" id="PF02826"/>
    </source>
</evidence>
<sequence length="314" mass="33375">MKVLATPRSFGKNNPELFDILRDAGLDVVRNDTGAILSAARMCEKLADCDGLIVGVDPVDATVLAAAPRLRAIAKYGVGLDNIDLAACEARGIRVSRTVGANSEAVADYALALMLGVARKVALIDRRCRERDWSKITGIDLYGKTVGIIGLGAVGKRVARRCGAGFGMKVLGHDIAWDDAWAAGNHVERAGLERIFREADFISLHTSLDDSTRHLVDAPRLALMKPTAILINTARGELVDGPALLEALEQKRIYGAGLDVFEQEPPQDARWYALDNLVMGSHCSSSTSGAVATMGHMAVSNLLRDLGLGGSGGC</sequence>
<feature type="domain" description="D-isomer specific 2-hydroxyacid dehydrogenase NAD-binding" evidence="7">
    <location>
        <begin position="111"/>
        <end position="284"/>
    </location>
</feature>
<dbReference type="SUPFAM" id="SSF52283">
    <property type="entry name" value="Formate/glycerate dehydrogenase catalytic domain-like"/>
    <property type="match status" value="1"/>
</dbReference>
<dbReference type="PROSITE" id="PS00065">
    <property type="entry name" value="D_2_HYDROXYACID_DH_1"/>
    <property type="match status" value="1"/>
</dbReference>
<dbReference type="GO" id="GO:0004617">
    <property type="term" value="F:phosphoglycerate dehydrogenase activity"/>
    <property type="evidence" value="ECO:0007669"/>
    <property type="project" value="UniProtKB-EC"/>
</dbReference>
<dbReference type="EC" id="1.1.1.95" evidence="8"/>
<dbReference type="AlphaFoldDB" id="A0A1K1LGU3"/>
<dbReference type="SUPFAM" id="SSF51735">
    <property type="entry name" value="NAD(P)-binding Rossmann-fold domains"/>
    <property type="match status" value="1"/>
</dbReference>
<dbReference type="InterPro" id="IPR006140">
    <property type="entry name" value="D-isomer_DH_NAD-bd"/>
</dbReference>
<keyword evidence="4" id="KW-0520">NAD</keyword>
<keyword evidence="9" id="KW-1185">Reference proteome</keyword>
<evidence type="ECO:0000256" key="3">
    <source>
        <dbReference type="ARBA" id="ARBA00023002"/>
    </source>
</evidence>
<dbReference type="InterPro" id="IPR029752">
    <property type="entry name" value="D-isomer_DH_CS1"/>
</dbReference>
<dbReference type="KEGG" id="dpg:DESPIGER_2111"/>
<dbReference type="Gene3D" id="3.40.50.720">
    <property type="entry name" value="NAD(P)-binding Rossmann-like Domain"/>
    <property type="match status" value="2"/>
</dbReference>
<evidence type="ECO:0000256" key="4">
    <source>
        <dbReference type="ARBA" id="ARBA00023027"/>
    </source>
</evidence>
<dbReference type="RefSeq" id="WP_072336322.1">
    <property type="nucleotide sequence ID" value="NZ_CALJDE010000021.1"/>
</dbReference>
<gene>
    <name evidence="8" type="ORF">DESPIGER_2111</name>
</gene>
<dbReference type="PROSITE" id="PS00671">
    <property type="entry name" value="D_2_HYDROXYACID_DH_3"/>
    <property type="match status" value="1"/>
</dbReference>
<dbReference type="Pfam" id="PF00389">
    <property type="entry name" value="2-Hacid_dh"/>
    <property type="match status" value="1"/>
</dbReference>
<evidence type="ECO:0000259" key="6">
    <source>
        <dbReference type="Pfam" id="PF00389"/>
    </source>
</evidence>
<keyword evidence="3 5" id="KW-0560">Oxidoreductase</keyword>
<dbReference type="PANTHER" id="PTHR42789">
    <property type="entry name" value="D-ISOMER SPECIFIC 2-HYDROXYACID DEHYDROGENASE FAMILY PROTEIN (AFU_ORTHOLOGUE AFUA_6G10090)"/>
    <property type="match status" value="1"/>
</dbReference>
<feature type="domain" description="D-isomer specific 2-hydroxyacid dehydrogenase catalytic" evidence="6">
    <location>
        <begin position="15"/>
        <end position="303"/>
    </location>
</feature>
<evidence type="ECO:0000256" key="5">
    <source>
        <dbReference type="RuleBase" id="RU003719"/>
    </source>
</evidence>
<dbReference type="GO" id="GO:0008652">
    <property type="term" value="P:amino acid biosynthetic process"/>
    <property type="evidence" value="ECO:0007669"/>
    <property type="project" value="UniProtKB-KW"/>
</dbReference>
<dbReference type="GO" id="GO:0051287">
    <property type="term" value="F:NAD binding"/>
    <property type="evidence" value="ECO:0007669"/>
    <property type="project" value="InterPro"/>
</dbReference>
<dbReference type="PANTHER" id="PTHR42789:SF1">
    <property type="entry name" value="D-ISOMER SPECIFIC 2-HYDROXYACID DEHYDROGENASE FAMILY PROTEIN (AFU_ORTHOLOGUE AFUA_6G10090)"/>
    <property type="match status" value="1"/>
</dbReference>
<dbReference type="InterPro" id="IPR006139">
    <property type="entry name" value="D-isomer_2_OHA_DH_cat_dom"/>
</dbReference>
<protein>
    <submittedName>
        <fullName evidence="8">D-3-phosphoglycerate dehydrogenase</fullName>
        <ecNumber evidence="8">1.1.1.95</ecNumber>
    </submittedName>
</protein>
<name>A0A1K1LGU3_9BACT</name>
<comment type="similarity">
    <text evidence="1 5">Belongs to the D-isomer specific 2-hydroxyacid dehydrogenase family.</text>
</comment>
<evidence type="ECO:0000313" key="8">
    <source>
        <dbReference type="EMBL" id="SFV73933.1"/>
    </source>
</evidence>
<evidence type="ECO:0000256" key="1">
    <source>
        <dbReference type="ARBA" id="ARBA00005854"/>
    </source>
</evidence>
<proteinExistence type="inferred from homology"/>
<dbReference type="OrthoDB" id="9793626at2"/>
<dbReference type="Pfam" id="PF02826">
    <property type="entry name" value="2-Hacid_dh_C"/>
    <property type="match status" value="1"/>
</dbReference>